<dbReference type="PANTHER" id="PTHR30244:SF34">
    <property type="entry name" value="DTDP-4-AMINO-4,6-DIDEOXYGALACTOSE TRANSAMINASE"/>
    <property type="match status" value="1"/>
</dbReference>
<proteinExistence type="inferred from homology"/>
<keyword evidence="2 3" id="KW-0663">Pyridoxal phosphate</keyword>
<feature type="modified residue" description="N6-(pyridoxal phosphate)lysine" evidence="2">
    <location>
        <position position="211"/>
    </location>
</feature>
<keyword evidence="4" id="KW-0808">Transferase</keyword>
<keyword evidence="5" id="KW-1185">Reference proteome</keyword>
<dbReference type="InterPro" id="IPR000653">
    <property type="entry name" value="DegT/StrS_aminotransferase"/>
</dbReference>
<evidence type="ECO:0000256" key="2">
    <source>
        <dbReference type="PIRSR" id="PIRSR000390-2"/>
    </source>
</evidence>
<accession>A0A856MGA5</accession>
<organism evidence="4 5">
    <name type="scientific">Brasilonema sennae CENA114</name>
    <dbReference type="NCBI Taxonomy" id="415709"/>
    <lineage>
        <taxon>Bacteria</taxon>
        <taxon>Bacillati</taxon>
        <taxon>Cyanobacteriota</taxon>
        <taxon>Cyanophyceae</taxon>
        <taxon>Nostocales</taxon>
        <taxon>Scytonemataceae</taxon>
        <taxon>Brasilonema</taxon>
        <taxon>Bromeliae group (in: Brasilonema)</taxon>
    </lineage>
</organism>
<dbReference type="CDD" id="cd00616">
    <property type="entry name" value="AHBA_syn"/>
    <property type="match status" value="1"/>
</dbReference>
<reference evidence="4 5" key="1">
    <citation type="submission" date="2018-06" db="EMBL/GenBank/DDBJ databases">
        <title>Comparative genomics of Brasilonema spp. strains.</title>
        <authorList>
            <person name="Alvarenga D.O."/>
            <person name="Fiore M.F."/>
            <person name="Varani A.M."/>
        </authorList>
    </citation>
    <scope>NUCLEOTIDE SEQUENCE [LARGE SCALE GENOMIC DNA]</scope>
    <source>
        <strain evidence="4 5">CENA114</strain>
    </source>
</reference>
<name>A0A856MGA5_9CYAN</name>
<sequence>MTTPKPRKSFPKKGRSLTLSNWHIPLSDLDYGSEETMAVQRVLQSKWLSMGPEVQAFEQEFAEFLGVKHAIAVANGTAALHLSYLALGLEPGDEIIQPAINFVAAANMAVAIGVKPVFADIIGLNEPTIDPADIERCISPRTKAVVVMHYGGYPCRMAEIQTICQQYGLVLIEDACHAVGARYLDSQAREPHGNMVGTLGDIACFSFFSNKNLATGEGGLVTTNRDNLAERLRLLRSHGMTTLSWERHKGHASSYDVILHGYNYRLDELRAALGRVQLRKLKRNNSRRQQIVLAYQKHLTPLSGWTVPFWDYLGDSAHHLMALVAPDRETRTHVVKALKQAGIQTSFHYPCLADFTAFRHLTSHDLEQSRLFAQSVITLPLFPTMTTDQVEQVCSHIYEFSSLTKLKDDLH</sequence>
<dbReference type="SUPFAM" id="SSF53383">
    <property type="entry name" value="PLP-dependent transferases"/>
    <property type="match status" value="1"/>
</dbReference>
<dbReference type="GO" id="GO:0000271">
    <property type="term" value="P:polysaccharide biosynthetic process"/>
    <property type="evidence" value="ECO:0007669"/>
    <property type="project" value="TreeGrafter"/>
</dbReference>
<dbReference type="Gene3D" id="3.40.640.10">
    <property type="entry name" value="Type I PLP-dependent aspartate aminotransferase-like (Major domain)"/>
    <property type="match status" value="1"/>
</dbReference>
<dbReference type="AlphaFoldDB" id="A0A856MGA5"/>
<comment type="similarity">
    <text evidence="3">Belongs to the DegT/DnrJ/EryC1 family.</text>
</comment>
<evidence type="ECO:0000256" key="1">
    <source>
        <dbReference type="PIRSR" id="PIRSR000390-1"/>
    </source>
</evidence>
<dbReference type="Proteomes" id="UP000503129">
    <property type="component" value="Chromosome"/>
</dbReference>
<evidence type="ECO:0000256" key="3">
    <source>
        <dbReference type="RuleBase" id="RU004508"/>
    </source>
</evidence>
<protein>
    <submittedName>
        <fullName evidence="4">DegT/DnrJ/EryC1/StrS aminotransferase</fullName>
    </submittedName>
</protein>
<dbReference type="InterPro" id="IPR015421">
    <property type="entry name" value="PyrdxlP-dep_Trfase_major"/>
</dbReference>
<dbReference type="Gene3D" id="3.90.1150.10">
    <property type="entry name" value="Aspartate Aminotransferase, domain 1"/>
    <property type="match status" value="1"/>
</dbReference>
<dbReference type="GO" id="GO:0008483">
    <property type="term" value="F:transaminase activity"/>
    <property type="evidence" value="ECO:0007669"/>
    <property type="project" value="UniProtKB-KW"/>
</dbReference>
<dbReference type="GO" id="GO:0030170">
    <property type="term" value="F:pyridoxal phosphate binding"/>
    <property type="evidence" value="ECO:0007669"/>
    <property type="project" value="TreeGrafter"/>
</dbReference>
<dbReference type="Pfam" id="PF01041">
    <property type="entry name" value="DegT_DnrJ_EryC1"/>
    <property type="match status" value="1"/>
</dbReference>
<evidence type="ECO:0000313" key="5">
    <source>
        <dbReference type="Proteomes" id="UP000503129"/>
    </source>
</evidence>
<dbReference type="PANTHER" id="PTHR30244">
    <property type="entry name" value="TRANSAMINASE"/>
    <property type="match status" value="1"/>
</dbReference>
<dbReference type="InterPro" id="IPR015424">
    <property type="entry name" value="PyrdxlP-dep_Trfase"/>
</dbReference>
<dbReference type="PIRSF" id="PIRSF000390">
    <property type="entry name" value="PLP_StrS"/>
    <property type="match status" value="1"/>
</dbReference>
<dbReference type="KEGG" id="bsen:DP114_09575"/>
<dbReference type="InterPro" id="IPR015422">
    <property type="entry name" value="PyrdxlP-dep_Trfase_small"/>
</dbReference>
<keyword evidence="4" id="KW-0032">Aminotransferase</keyword>
<gene>
    <name evidence="4" type="ORF">DP114_09575</name>
</gene>
<feature type="active site" description="Proton acceptor" evidence="1">
    <location>
        <position position="211"/>
    </location>
</feature>
<dbReference type="EMBL" id="CP030118">
    <property type="protein sequence ID" value="QDL08117.1"/>
    <property type="molecule type" value="Genomic_DNA"/>
</dbReference>
<evidence type="ECO:0000313" key="4">
    <source>
        <dbReference type="EMBL" id="QDL08117.1"/>
    </source>
</evidence>